<dbReference type="AlphaFoldDB" id="W4K6C1"/>
<feature type="transmembrane region" description="Helical" evidence="12">
    <location>
        <begin position="103"/>
        <end position="122"/>
    </location>
</feature>
<keyword evidence="5 14" id="KW-0808">Transferase</keyword>
<evidence type="ECO:0000256" key="1">
    <source>
        <dbReference type="ARBA" id="ARBA00004651"/>
    </source>
</evidence>
<evidence type="ECO:0000256" key="5">
    <source>
        <dbReference type="ARBA" id="ARBA00022679"/>
    </source>
</evidence>
<dbReference type="PANTHER" id="PTHR22914">
    <property type="entry name" value="CHITIN SYNTHASE"/>
    <property type="match status" value="1"/>
</dbReference>
<evidence type="ECO:0000256" key="11">
    <source>
        <dbReference type="SAM" id="MobiDB-lite"/>
    </source>
</evidence>
<keyword evidence="15" id="KW-1185">Reference proteome</keyword>
<dbReference type="InterPro" id="IPR029044">
    <property type="entry name" value="Nucleotide-diphossugar_trans"/>
</dbReference>
<evidence type="ECO:0000256" key="3">
    <source>
        <dbReference type="ARBA" id="ARBA00022475"/>
    </source>
</evidence>
<dbReference type="OrthoDB" id="370884at2759"/>
<dbReference type="GO" id="GO:0006031">
    <property type="term" value="P:chitin biosynthetic process"/>
    <property type="evidence" value="ECO:0007669"/>
    <property type="project" value="TreeGrafter"/>
</dbReference>
<gene>
    <name evidence="14" type="ORF">HETIRDRAFT_169377</name>
</gene>
<keyword evidence="7 12" id="KW-1133">Transmembrane helix</keyword>
<comment type="catalytic activity">
    <reaction evidence="10">
        <text>[(1-&gt;4)-N-acetyl-beta-D-glucosaminyl](n) + UDP-N-acetyl-alpha-D-glucosamine = [(1-&gt;4)-N-acetyl-beta-D-glucosaminyl](n+1) + UDP + H(+)</text>
        <dbReference type="Rhea" id="RHEA:16637"/>
        <dbReference type="Rhea" id="RHEA-COMP:9593"/>
        <dbReference type="Rhea" id="RHEA-COMP:9595"/>
        <dbReference type="ChEBI" id="CHEBI:15378"/>
        <dbReference type="ChEBI" id="CHEBI:17029"/>
        <dbReference type="ChEBI" id="CHEBI:57705"/>
        <dbReference type="ChEBI" id="CHEBI:58223"/>
        <dbReference type="EC" id="2.4.1.16"/>
    </reaction>
</comment>
<feature type="domain" description="Chitin synthase 4-like" evidence="13">
    <location>
        <begin position="236"/>
        <end position="317"/>
    </location>
</feature>
<dbReference type="Proteomes" id="UP000030671">
    <property type="component" value="Unassembled WGS sequence"/>
</dbReference>
<evidence type="ECO:0000256" key="4">
    <source>
        <dbReference type="ARBA" id="ARBA00022676"/>
    </source>
</evidence>
<dbReference type="InterPro" id="IPR054295">
    <property type="entry name" value="CHS4-like_dom"/>
</dbReference>
<dbReference type="EC" id="2.4.1.16" evidence="2"/>
<feature type="transmembrane region" description="Helical" evidence="12">
    <location>
        <begin position="330"/>
        <end position="357"/>
    </location>
</feature>
<feature type="region of interest" description="Disordered" evidence="11">
    <location>
        <begin position="28"/>
        <end position="47"/>
    </location>
</feature>
<feature type="compositionally biased region" description="Polar residues" evidence="11">
    <location>
        <begin position="979"/>
        <end position="989"/>
    </location>
</feature>
<dbReference type="RefSeq" id="XP_009547348.1">
    <property type="nucleotide sequence ID" value="XM_009549053.1"/>
</dbReference>
<evidence type="ECO:0000256" key="8">
    <source>
        <dbReference type="ARBA" id="ARBA00023136"/>
    </source>
</evidence>
<feature type="transmembrane region" description="Helical" evidence="12">
    <location>
        <begin position="843"/>
        <end position="863"/>
    </location>
</feature>
<sequence length="1134" mass="123831">MPAGYAPSDVPVQTTKLQSAATVRRAKTLTRPERSVAPPPLINPQSTLFSSPSGTVADSSSSSLDAWVIFSKVVTWWAPAFLLQSIGGLKDKNTIQAWREKMALCFIVAILCAIVGFSTVGLQKVLCPETSSLNTKRFISLGSTSGTLGVGGFAFNVTQSLSTDSVDFLKLSQSLPGQDITPHFQRDADSYPACKGLSYRIALDSPCTSATKCDLGALNSSAVFSSLKLVNMTRPVGYDWDQIDSLPNYIVLDGSVLNLNPYIQLHPTAIPSDNVDLAIRTLLADATGGRDGTRLFVSRSDIKKAMPCLVQRYSAGNIDKITPGCFVSQLVLYAGLIVILTLVLVRFAMACIFNWFLSERLAGSPDSMTLNRSAISPSVMPEGANVSIDNKHGTAPWAGPGGTKKLAKPGKGTKSGYASSTTLASQADSAAPIVSLAQIGAELFAVCLVTCYSEGEESLRTTLDSISTTTYSDARKLLFIVADGMITGAGEKRSTPDLCVSMLEADPRFGNPMPMSYIAVGSGSKQDNRAMVYAGHYTVAGRRTPTVIVVKCGTEQEAATEKKPGNRGKRDSQLILMNFFSRVTYNDRMTPLDFDLFRKMHILMGVTPDFFEVCLMVDADTKVFPDSLTYLVNCMHHDQMIMGVCGETRIANKRQTWVTSIQVFEYFISHHLAKAFESVFGGVTCLPGCFSMFRLKARKQTGDDWVPLITKPEIVKEYSQSEVTTLHQKNLLLLGEDRFLTTCLLRTFPNRKMMFLPQARCRTVVPDTFSVLLSQRRRWINSTIHNLMELVLVRNLCGTFCFSMQFVVFMDLLGTVVLPIAISLTYLLVISSGINPPKSFEEAIPLLLLVAVLGLPAVLILITTRKVVYVFWMLIYLVALPVWNFILPVYAFWHFDDFSWGETRKVEGEAKGEGHGEGKGVFAGSAIPLRRWEDWERSRLRKLRREEKRRREFERAHPSGYNAGDTDFLGVRSDAHSQYDGSDTVSIASSDEDQWGPQIGGYNENNSQYPPPPPGLQRLAPQALASATTVGGAELEAMLDRGWDERPSANSSTDYLHPAPAARFQLSDGPAGTYTPVSRGVMPPIQSPVSPTRPTEGASSAVGSDWKTHAKRRSGGGSAGSDDYGPLGPLDPGR</sequence>
<dbReference type="KEGG" id="hir:HETIRDRAFT_169377"/>
<dbReference type="GO" id="GO:0005886">
    <property type="term" value="C:plasma membrane"/>
    <property type="evidence" value="ECO:0007669"/>
    <property type="project" value="UniProtKB-SubCell"/>
</dbReference>
<keyword evidence="6 12" id="KW-0812">Transmembrane</keyword>
<proteinExistence type="predicted"/>
<dbReference type="GO" id="GO:0004100">
    <property type="term" value="F:chitin synthase activity"/>
    <property type="evidence" value="ECO:0007669"/>
    <property type="project" value="UniProtKB-EC"/>
</dbReference>
<name>W4K6C1_HETIT</name>
<evidence type="ECO:0000256" key="9">
    <source>
        <dbReference type="ARBA" id="ARBA00023180"/>
    </source>
</evidence>
<dbReference type="InParanoid" id="W4K6C1"/>
<evidence type="ECO:0000256" key="12">
    <source>
        <dbReference type="SAM" id="Phobius"/>
    </source>
</evidence>
<feature type="transmembrane region" description="Helical" evidence="12">
    <location>
        <begin position="869"/>
        <end position="895"/>
    </location>
</feature>
<evidence type="ECO:0000256" key="7">
    <source>
        <dbReference type="ARBA" id="ARBA00022989"/>
    </source>
</evidence>
<dbReference type="Pfam" id="PF03142">
    <property type="entry name" value="Chitin_synth_2"/>
    <property type="match status" value="1"/>
</dbReference>
<feature type="transmembrane region" description="Helical" evidence="12">
    <location>
        <begin position="66"/>
        <end position="83"/>
    </location>
</feature>
<dbReference type="Pfam" id="PF22997">
    <property type="entry name" value="CHS4"/>
    <property type="match status" value="1"/>
</dbReference>
<dbReference type="SUPFAM" id="SSF53448">
    <property type="entry name" value="Nucleotide-diphospho-sugar transferases"/>
    <property type="match status" value="1"/>
</dbReference>
<accession>W4K6C1</accession>
<feature type="transmembrane region" description="Helical" evidence="12">
    <location>
        <begin position="812"/>
        <end position="831"/>
    </location>
</feature>
<feature type="region of interest" description="Disordered" evidence="11">
    <location>
        <begin position="964"/>
        <end position="1015"/>
    </location>
</feature>
<protein>
    <recommendedName>
        <fullName evidence="2">chitin synthase</fullName>
        <ecNumber evidence="2">2.4.1.16</ecNumber>
    </recommendedName>
</protein>
<feature type="compositionally biased region" description="Polar residues" evidence="11">
    <location>
        <begin position="1087"/>
        <end position="1102"/>
    </location>
</feature>
<dbReference type="GeneID" id="20668215"/>
<dbReference type="EMBL" id="KI925459">
    <property type="protein sequence ID" value="ETW80621.1"/>
    <property type="molecule type" value="Genomic_DNA"/>
</dbReference>
<evidence type="ECO:0000256" key="10">
    <source>
        <dbReference type="ARBA" id="ARBA00048014"/>
    </source>
</evidence>
<keyword evidence="9" id="KW-0325">Glycoprotein</keyword>
<reference evidence="14 15" key="1">
    <citation type="journal article" date="2012" name="New Phytol.">
        <title>Insight into trade-off between wood decay and parasitism from the genome of a fungal forest pathogen.</title>
        <authorList>
            <person name="Olson A."/>
            <person name="Aerts A."/>
            <person name="Asiegbu F."/>
            <person name="Belbahri L."/>
            <person name="Bouzid O."/>
            <person name="Broberg A."/>
            <person name="Canback B."/>
            <person name="Coutinho P.M."/>
            <person name="Cullen D."/>
            <person name="Dalman K."/>
            <person name="Deflorio G."/>
            <person name="van Diepen L.T."/>
            <person name="Dunand C."/>
            <person name="Duplessis S."/>
            <person name="Durling M."/>
            <person name="Gonthier P."/>
            <person name="Grimwood J."/>
            <person name="Fossdal C.G."/>
            <person name="Hansson D."/>
            <person name="Henrissat B."/>
            <person name="Hietala A."/>
            <person name="Himmelstrand K."/>
            <person name="Hoffmeister D."/>
            <person name="Hogberg N."/>
            <person name="James T.Y."/>
            <person name="Karlsson M."/>
            <person name="Kohler A."/>
            <person name="Kues U."/>
            <person name="Lee Y.H."/>
            <person name="Lin Y.C."/>
            <person name="Lind M."/>
            <person name="Lindquist E."/>
            <person name="Lombard V."/>
            <person name="Lucas S."/>
            <person name="Lunden K."/>
            <person name="Morin E."/>
            <person name="Murat C."/>
            <person name="Park J."/>
            <person name="Raffaello T."/>
            <person name="Rouze P."/>
            <person name="Salamov A."/>
            <person name="Schmutz J."/>
            <person name="Solheim H."/>
            <person name="Stahlberg J."/>
            <person name="Velez H."/>
            <person name="de Vries R.P."/>
            <person name="Wiebenga A."/>
            <person name="Woodward S."/>
            <person name="Yakovlev I."/>
            <person name="Garbelotto M."/>
            <person name="Martin F."/>
            <person name="Grigoriev I.V."/>
            <person name="Stenlid J."/>
        </authorList>
    </citation>
    <scope>NUCLEOTIDE SEQUENCE [LARGE SCALE GENOMIC DNA]</scope>
    <source>
        <strain evidence="14 15">TC 32-1</strain>
    </source>
</reference>
<evidence type="ECO:0000313" key="14">
    <source>
        <dbReference type="EMBL" id="ETW80621.1"/>
    </source>
</evidence>
<dbReference type="CDD" id="cd04190">
    <property type="entry name" value="Chitin_synth_C"/>
    <property type="match status" value="1"/>
</dbReference>
<dbReference type="InterPro" id="IPR004835">
    <property type="entry name" value="Chitin_synth"/>
</dbReference>
<evidence type="ECO:0000256" key="2">
    <source>
        <dbReference type="ARBA" id="ARBA00012543"/>
    </source>
</evidence>
<dbReference type="HOGENOM" id="CLU_002572_0_0_1"/>
<dbReference type="eggNOG" id="KOG2571">
    <property type="taxonomic scope" value="Eukaryota"/>
</dbReference>
<evidence type="ECO:0000256" key="6">
    <source>
        <dbReference type="ARBA" id="ARBA00022692"/>
    </source>
</evidence>
<dbReference type="STRING" id="747525.W4K6C1"/>
<keyword evidence="3" id="KW-1003">Cell membrane</keyword>
<comment type="subcellular location">
    <subcellularLocation>
        <location evidence="1">Cell membrane</location>
        <topology evidence="1">Multi-pass membrane protein</topology>
    </subcellularLocation>
</comment>
<organism evidence="14 15">
    <name type="scientific">Heterobasidion irregulare (strain TC 32-1)</name>
    <dbReference type="NCBI Taxonomy" id="747525"/>
    <lineage>
        <taxon>Eukaryota</taxon>
        <taxon>Fungi</taxon>
        <taxon>Dikarya</taxon>
        <taxon>Basidiomycota</taxon>
        <taxon>Agaricomycotina</taxon>
        <taxon>Agaricomycetes</taxon>
        <taxon>Russulales</taxon>
        <taxon>Bondarzewiaceae</taxon>
        <taxon>Heterobasidion</taxon>
        <taxon>Heterobasidion annosum species complex</taxon>
    </lineage>
</organism>
<dbReference type="PANTHER" id="PTHR22914:SF41">
    <property type="entry name" value="CHITIN SYNTHASE 7"/>
    <property type="match status" value="1"/>
</dbReference>
<keyword evidence="4" id="KW-0328">Glycosyltransferase</keyword>
<evidence type="ECO:0000313" key="15">
    <source>
        <dbReference type="Proteomes" id="UP000030671"/>
    </source>
</evidence>
<evidence type="ECO:0000259" key="13">
    <source>
        <dbReference type="Pfam" id="PF22997"/>
    </source>
</evidence>
<dbReference type="GO" id="GO:0030428">
    <property type="term" value="C:cell septum"/>
    <property type="evidence" value="ECO:0007669"/>
    <property type="project" value="TreeGrafter"/>
</dbReference>
<feature type="region of interest" description="Disordered" evidence="11">
    <location>
        <begin position="1063"/>
        <end position="1134"/>
    </location>
</feature>
<keyword evidence="8 12" id="KW-0472">Membrane</keyword>